<protein>
    <submittedName>
        <fullName evidence="1">Uncharacterized protein</fullName>
    </submittedName>
</protein>
<evidence type="ECO:0000313" key="2">
    <source>
        <dbReference type="EMBL" id="OCH97996.1"/>
    </source>
</evidence>
<proteinExistence type="predicted"/>
<evidence type="ECO:0000313" key="1">
    <source>
        <dbReference type="EMBL" id="KTD07255.1"/>
    </source>
</evidence>
<evidence type="ECO:0000313" key="4">
    <source>
        <dbReference type="Proteomes" id="UP000093336"/>
    </source>
</evidence>
<evidence type="ECO:0000313" key="3">
    <source>
        <dbReference type="Proteomes" id="UP000054715"/>
    </source>
</evidence>
<dbReference type="Proteomes" id="UP000054715">
    <property type="component" value="Unassembled WGS sequence"/>
</dbReference>
<gene>
    <name evidence="2" type="ORF">A8135_01880</name>
    <name evidence="1" type="ORF">Ljam_1450</name>
</gene>
<dbReference type="STRING" id="455.Ljam_1450"/>
<organism evidence="1 3">
    <name type="scientific">Legionella jamestowniensis</name>
    <dbReference type="NCBI Taxonomy" id="455"/>
    <lineage>
        <taxon>Bacteria</taxon>
        <taxon>Pseudomonadati</taxon>
        <taxon>Pseudomonadota</taxon>
        <taxon>Gammaproteobacteria</taxon>
        <taxon>Legionellales</taxon>
        <taxon>Legionellaceae</taxon>
        <taxon>Legionella</taxon>
    </lineage>
</organism>
<dbReference type="EMBL" id="LNYG01000013">
    <property type="protein sequence ID" value="KTD07255.1"/>
    <property type="molecule type" value="Genomic_DNA"/>
</dbReference>
<dbReference type="PATRIC" id="fig|455.5.peg.1532"/>
<comment type="caution">
    <text evidence="1">The sequence shown here is derived from an EMBL/GenBank/DDBJ whole genome shotgun (WGS) entry which is preliminary data.</text>
</comment>
<sequence length="139" mass="15591">MHKGLFGILLLASNLCSAKVWVNQCQKVYTIGAYDEAFKQQVVVMKLGPLPANKVPPAIPQSFLEADGSYGGGEGTCTITQACQLLKEQLDSGILPSDENWHIYQLEADWEKDIYQLHPNDYRLKHPVRVLKLVKSKCF</sequence>
<dbReference type="RefSeq" id="WP_058449455.1">
    <property type="nucleotide sequence ID" value="NZ_CAAAJF010000005.1"/>
</dbReference>
<keyword evidence="4" id="KW-1185">Reference proteome</keyword>
<dbReference type="NCBIfam" id="NF041942">
    <property type="entry name" value="DVU2496_dom"/>
    <property type="match status" value="1"/>
</dbReference>
<dbReference type="EMBL" id="LYOZ01000018">
    <property type="protein sequence ID" value="OCH97996.1"/>
    <property type="molecule type" value="Genomic_DNA"/>
</dbReference>
<dbReference type="AlphaFoldDB" id="A0A0W0UHS2"/>
<name>A0A0W0UHS2_9GAMM</name>
<accession>A0A0W0UHS2</accession>
<dbReference type="OrthoDB" id="5638731at2"/>
<dbReference type="Proteomes" id="UP000093336">
    <property type="component" value="Unassembled WGS sequence"/>
</dbReference>
<dbReference type="InterPro" id="IPR049649">
    <property type="entry name" value="DVU2496-like_C"/>
</dbReference>
<reference evidence="1 3" key="1">
    <citation type="submission" date="2015-11" db="EMBL/GenBank/DDBJ databases">
        <title>Genomic analysis of 38 Legionella species identifies large and diverse effector repertoires.</title>
        <authorList>
            <person name="Burstein D."/>
            <person name="Amaro F."/>
            <person name="Zusman T."/>
            <person name="Lifshitz Z."/>
            <person name="Cohen O."/>
            <person name="Gilbert J.A."/>
            <person name="Pupko T."/>
            <person name="Shuman H.A."/>
            <person name="Segal G."/>
        </authorList>
    </citation>
    <scope>NUCLEOTIDE SEQUENCE [LARGE SCALE GENOMIC DNA]</scope>
    <source>
        <strain evidence="1 3">JA-26-G1-E2</strain>
    </source>
</reference>
<reference evidence="2 4" key="2">
    <citation type="submission" date="2016-05" db="EMBL/GenBank/DDBJ databases">
        <authorList>
            <person name="Prochazka B."/>
            <person name="Indra A."/>
            <person name="Hasenberger P."/>
            <person name="Blaschitz M."/>
            <person name="Wagner L."/>
            <person name="Wewalka G."/>
            <person name="Sorschag S."/>
            <person name="Schmid D."/>
            <person name="Ruppitsch W."/>
        </authorList>
    </citation>
    <scope>NUCLEOTIDE SEQUENCE [LARGE SCALE GENOMIC DNA]</scope>
    <source>
        <strain evidence="2 4">974010_12</strain>
    </source>
</reference>